<dbReference type="PANTHER" id="PTHR40040">
    <property type="entry name" value="SMALL HYDROPHOBIC PROTEIN-RELATED"/>
    <property type="match status" value="1"/>
</dbReference>
<protein>
    <submittedName>
        <fullName evidence="2">DUF4190 domain-containing protein</fullName>
    </submittedName>
</protein>
<gene>
    <name evidence="2" type="ORF">ACFSCX_08325</name>
</gene>
<evidence type="ECO:0000256" key="1">
    <source>
        <dbReference type="SAM" id="Phobius"/>
    </source>
</evidence>
<comment type="caution">
    <text evidence="2">The sequence shown here is derived from an EMBL/GenBank/DDBJ whole genome shotgun (WGS) entry which is preliminary data.</text>
</comment>
<evidence type="ECO:0000313" key="2">
    <source>
        <dbReference type="EMBL" id="MFD1736570.1"/>
    </source>
</evidence>
<dbReference type="InterPro" id="IPR055338">
    <property type="entry name" value="YqfX-like"/>
</dbReference>
<sequence>MANEFSNDEELVNEVNENGNPINVDAYTNNNIPIVDQNLDNEYDVESTPIKNSLRDEEYAAEVAPNIVDFNRRNEATRDVGAINTAETNVDDVTGGRGIGGLALALSILSLFVLPIILGAAGIIIGFVARRRGATALGSWAIGIGAASIIVGIFILPFF</sequence>
<keyword evidence="3" id="KW-1185">Reference proteome</keyword>
<dbReference type="PANTHER" id="PTHR40040:SF1">
    <property type="entry name" value="MEMBRANE PROTEIN"/>
    <property type="match status" value="1"/>
</dbReference>
<keyword evidence="1" id="KW-0812">Transmembrane</keyword>
<dbReference type="RefSeq" id="WP_377927730.1">
    <property type="nucleotide sequence ID" value="NZ_JBHUEM010000009.1"/>
</dbReference>
<organism evidence="2 3">
    <name type="scientific">Bacillus salitolerans</name>
    <dbReference type="NCBI Taxonomy" id="1437434"/>
    <lineage>
        <taxon>Bacteria</taxon>
        <taxon>Bacillati</taxon>
        <taxon>Bacillota</taxon>
        <taxon>Bacilli</taxon>
        <taxon>Bacillales</taxon>
        <taxon>Bacillaceae</taxon>
        <taxon>Bacillus</taxon>
    </lineage>
</organism>
<feature type="transmembrane region" description="Helical" evidence="1">
    <location>
        <begin position="140"/>
        <end position="158"/>
    </location>
</feature>
<reference evidence="3" key="1">
    <citation type="journal article" date="2019" name="Int. J. Syst. Evol. Microbiol.">
        <title>The Global Catalogue of Microorganisms (GCM) 10K type strain sequencing project: providing services to taxonomists for standard genome sequencing and annotation.</title>
        <authorList>
            <consortium name="The Broad Institute Genomics Platform"/>
            <consortium name="The Broad Institute Genome Sequencing Center for Infectious Disease"/>
            <person name="Wu L."/>
            <person name="Ma J."/>
        </authorList>
    </citation>
    <scope>NUCLEOTIDE SEQUENCE [LARGE SCALE GENOMIC DNA]</scope>
    <source>
        <strain evidence="3">CCUG 49339</strain>
    </source>
</reference>
<accession>A0ABW4LR06</accession>
<name>A0ABW4LR06_9BACI</name>
<keyword evidence="1" id="KW-1133">Transmembrane helix</keyword>
<evidence type="ECO:0000313" key="3">
    <source>
        <dbReference type="Proteomes" id="UP001597214"/>
    </source>
</evidence>
<dbReference type="Proteomes" id="UP001597214">
    <property type="component" value="Unassembled WGS sequence"/>
</dbReference>
<feature type="transmembrane region" description="Helical" evidence="1">
    <location>
        <begin position="102"/>
        <end position="128"/>
    </location>
</feature>
<keyword evidence="1" id="KW-0472">Membrane</keyword>
<proteinExistence type="predicted"/>
<dbReference type="EMBL" id="JBHUEM010000009">
    <property type="protein sequence ID" value="MFD1736570.1"/>
    <property type="molecule type" value="Genomic_DNA"/>
</dbReference>